<sequence>MTQSDLLQRANHACELCGATDDLAPLAVAPYADESLDHNALCCATCRAQINGDSDLDSKHWFCLQESIWSEHAPVQVLGYRLLHRLSAEPWAGDLLAQAYLADDVLQWARDGLHATDDDAPRTLDSNGTELQEGDAVTLIKDLDVKGTSFTAKRGTLVKNIHLTGDPAYVEGRVNGTVIVLKTEFLKRAS</sequence>
<evidence type="ECO:0000259" key="1">
    <source>
        <dbReference type="SMART" id="SM00782"/>
    </source>
</evidence>
<dbReference type="SMART" id="SM00782">
    <property type="entry name" value="PhnA_Zn_Ribbon"/>
    <property type="match status" value="1"/>
</dbReference>
<dbReference type="Proteomes" id="UP000249169">
    <property type="component" value="Unassembled WGS sequence"/>
</dbReference>
<dbReference type="InterPro" id="IPR013991">
    <property type="entry name" value="PhnaA_N_proteobac"/>
</dbReference>
<dbReference type="OrthoDB" id="9810131at2"/>
<dbReference type="EMBL" id="QHKO01000002">
    <property type="protein sequence ID" value="RAL23680.1"/>
    <property type="molecule type" value="Genomic_DNA"/>
</dbReference>
<keyword evidence="3" id="KW-1185">Reference proteome</keyword>
<dbReference type="InterPro" id="IPR013988">
    <property type="entry name" value="YjdM_C"/>
</dbReference>
<dbReference type="Pfam" id="PF03831">
    <property type="entry name" value="YjdM"/>
    <property type="match status" value="1"/>
</dbReference>
<proteinExistence type="predicted"/>
<protein>
    <submittedName>
        <fullName evidence="2">PhnA domain protein</fullName>
    </submittedName>
</protein>
<reference evidence="2 3" key="1">
    <citation type="submission" date="2018-05" db="EMBL/GenBank/DDBJ databases">
        <title>Lujinxingia marina gen. nov. sp. nov., a new facultative anaerobic member of the class Deltaproteobacteria, and proposal of Lujinxingaceae fam. nov.</title>
        <authorList>
            <person name="Li C.-M."/>
        </authorList>
    </citation>
    <scope>NUCLEOTIDE SEQUENCE [LARGE SCALE GENOMIC DNA]</scope>
    <source>
        <strain evidence="2 3">B210</strain>
    </source>
</reference>
<evidence type="ECO:0000313" key="3">
    <source>
        <dbReference type="Proteomes" id="UP000249169"/>
    </source>
</evidence>
<dbReference type="RefSeq" id="WP_111728938.1">
    <property type="nucleotide sequence ID" value="NZ_QHKO01000002.1"/>
</dbReference>
<evidence type="ECO:0000313" key="2">
    <source>
        <dbReference type="EMBL" id="RAL23680.1"/>
    </source>
</evidence>
<feature type="domain" description="PhnA protein N-terminal proteobacterial" evidence="1">
    <location>
        <begin position="5"/>
        <end position="51"/>
    </location>
</feature>
<dbReference type="SUPFAM" id="SSF82057">
    <property type="entry name" value="Prokaryotic SH3-related domain"/>
    <property type="match status" value="1"/>
</dbReference>
<organism evidence="2 3">
    <name type="scientific">Lujinxingia litoralis</name>
    <dbReference type="NCBI Taxonomy" id="2211119"/>
    <lineage>
        <taxon>Bacteria</taxon>
        <taxon>Deltaproteobacteria</taxon>
        <taxon>Bradymonadales</taxon>
        <taxon>Lujinxingiaceae</taxon>
        <taxon>Lujinxingia</taxon>
    </lineage>
</organism>
<dbReference type="AlphaFoldDB" id="A0A328C7Y7"/>
<name>A0A328C7Y7_9DELT</name>
<accession>A0A328C7Y7</accession>
<gene>
    <name evidence="2" type="ORF">DL240_05845</name>
</gene>
<comment type="caution">
    <text evidence="2">The sequence shown here is derived from an EMBL/GenBank/DDBJ whole genome shotgun (WGS) entry which is preliminary data.</text>
</comment>
<dbReference type="Gene3D" id="2.30.30.40">
    <property type="entry name" value="SH3 Domains"/>
    <property type="match status" value="1"/>
</dbReference>